<dbReference type="EMBL" id="LUUI01000005">
    <property type="protein sequence ID" value="OAI21761.1"/>
    <property type="molecule type" value="Genomic_DNA"/>
</dbReference>
<feature type="chain" id="PRO_5008069559" description="PEP-CTERM protein-sorting domain-containing protein" evidence="1">
    <location>
        <begin position="25"/>
        <end position="189"/>
    </location>
</feature>
<gene>
    <name evidence="2" type="ORF">A1359_19070</name>
</gene>
<reference evidence="2 3" key="1">
    <citation type="submission" date="2016-03" db="EMBL/GenBank/DDBJ databases">
        <authorList>
            <person name="Ploux O."/>
        </authorList>
    </citation>
    <scope>NUCLEOTIDE SEQUENCE [LARGE SCALE GENOMIC DNA]</scope>
    <source>
        <strain evidence="2 3">R-45370</strain>
    </source>
</reference>
<dbReference type="Proteomes" id="UP000078476">
    <property type="component" value="Unassembled WGS sequence"/>
</dbReference>
<dbReference type="OrthoDB" id="5574020at2"/>
<protein>
    <recommendedName>
        <fullName evidence="4">PEP-CTERM protein-sorting domain-containing protein</fullName>
    </recommendedName>
</protein>
<proteinExistence type="predicted"/>
<comment type="caution">
    <text evidence="2">The sequence shown here is derived from an EMBL/GenBank/DDBJ whole genome shotgun (WGS) entry which is preliminary data.</text>
</comment>
<dbReference type="RefSeq" id="WP_066976283.1">
    <property type="nucleotide sequence ID" value="NZ_LUUI01000005.1"/>
</dbReference>
<evidence type="ECO:0000256" key="1">
    <source>
        <dbReference type="SAM" id="SignalP"/>
    </source>
</evidence>
<organism evidence="2 3">
    <name type="scientific">Methylomonas lenta</name>
    <dbReference type="NCBI Taxonomy" id="980561"/>
    <lineage>
        <taxon>Bacteria</taxon>
        <taxon>Pseudomonadati</taxon>
        <taxon>Pseudomonadota</taxon>
        <taxon>Gammaproteobacteria</taxon>
        <taxon>Methylococcales</taxon>
        <taxon>Methylococcaceae</taxon>
        <taxon>Methylomonas</taxon>
    </lineage>
</organism>
<keyword evidence="1" id="KW-0732">Signal</keyword>
<evidence type="ECO:0008006" key="4">
    <source>
        <dbReference type="Google" id="ProtNLM"/>
    </source>
</evidence>
<dbReference type="AlphaFoldDB" id="A0A177NV26"/>
<name>A0A177NV26_9GAMM</name>
<evidence type="ECO:0000313" key="2">
    <source>
        <dbReference type="EMBL" id="OAI21761.1"/>
    </source>
</evidence>
<accession>A0A177NV26</accession>
<feature type="signal peptide" evidence="1">
    <location>
        <begin position="1"/>
        <end position="24"/>
    </location>
</feature>
<sequence>MKNISTIKHWLGVALFAVSTVSSAAVWEPNDGDINLISINPMGFAFPVLTDTFGIFEDNADLQSAAPVLTFDGVGAVSFTKIGSDYTISNEGASGTLLGSNQFQIGFYSQNGWSSEVANLNFGSDANLLVFNDGLSSNNAHFLYAFDITAVASSLPVVGVPLPGAIWLMGSAVLGFLVTGRRKSLTTFA</sequence>
<evidence type="ECO:0000313" key="3">
    <source>
        <dbReference type="Proteomes" id="UP000078476"/>
    </source>
</evidence>
<keyword evidence="3" id="KW-1185">Reference proteome</keyword>